<comment type="similarity">
    <text evidence="2">Belongs to the zinc-containing alcohol dehydrogenase family.</text>
</comment>
<sequence length="343" mass="36344">MAVEIPETMLACQVVEYGKPHKIQTVPTPQPSQLQPFEMLVRVAAASLCHTDFLLLSGIFKANLPCTASHEGAGTVAAIGSSIKDFKVGDRILCGLIYGRCGLGRDGNFAEYVVVDGREATHLPDKLSFRNAAPFACAGITVWGGLIRAALQPGQWVAIVGAGGGLGHLGVQFAKAQGLKVIGIDARDEGLQLNRECGADLTIDARQGKDAITEIVQKTTSSTGVDATLNVSDHPTAAALAVAVTKMHGKMIQIAQPDEVSVPFRELIFRDVVIQGSLTTSRDEAQKMLKCVAEKGIRVRTVAFNGLEEIPKLIELSHSGKLIGKGVVLVDREATAKEGEGML</sequence>
<dbReference type="SUPFAM" id="SSF51735">
    <property type="entry name" value="NAD(P)-binding Rossmann-fold domains"/>
    <property type="match status" value="1"/>
</dbReference>
<feature type="domain" description="Enoyl reductase (ER)" evidence="7">
    <location>
        <begin position="18"/>
        <end position="328"/>
    </location>
</feature>
<dbReference type="GO" id="GO:0046872">
    <property type="term" value="F:metal ion binding"/>
    <property type="evidence" value="ECO:0007669"/>
    <property type="project" value="UniProtKB-KW"/>
</dbReference>
<dbReference type="Pfam" id="PF08240">
    <property type="entry name" value="ADH_N"/>
    <property type="match status" value="1"/>
</dbReference>
<evidence type="ECO:0000256" key="6">
    <source>
        <dbReference type="ARBA" id="ARBA00023027"/>
    </source>
</evidence>
<dbReference type="Gene3D" id="3.90.180.10">
    <property type="entry name" value="Medium-chain alcohol dehydrogenases, catalytic domain"/>
    <property type="match status" value="1"/>
</dbReference>
<evidence type="ECO:0000256" key="5">
    <source>
        <dbReference type="ARBA" id="ARBA00023002"/>
    </source>
</evidence>
<dbReference type="Pfam" id="PF00107">
    <property type="entry name" value="ADH_zinc_N"/>
    <property type="match status" value="1"/>
</dbReference>
<evidence type="ECO:0000313" key="9">
    <source>
        <dbReference type="Proteomes" id="UP000258309"/>
    </source>
</evidence>
<dbReference type="SMART" id="SM00829">
    <property type="entry name" value="PKS_ER"/>
    <property type="match status" value="1"/>
</dbReference>
<dbReference type="AlphaFoldDB" id="A0A3E2HH20"/>
<keyword evidence="4" id="KW-0862">Zinc</keyword>
<evidence type="ECO:0000256" key="1">
    <source>
        <dbReference type="ARBA" id="ARBA00001947"/>
    </source>
</evidence>
<organism evidence="8 9">
    <name type="scientific">Scytalidium lignicola</name>
    <name type="common">Hyphomycete</name>
    <dbReference type="NCBI Taxonomy" id="5539"/>
    <lineage>
        <taxon>Eukaryota</taxon>
        <taxon>Fungi</taxon>
        <taxon>Dikarya</taxon>
        <taxon>Ascomycota</taxon>
        <taxon>Pezizomycotina</taxon>
        <taxon>Leotiomycetes</taxon>
        <taxon>Leotiomycetes incertae sedis</taxon>
        <taxon>Scytalidium</taxon>
    </lineage>
</organism>
<name>A0A3E2HH20_SCYLI</name>
<dbReference type="Gene3D" id="3.40.50.720">
    <property type="entry name" value="NAD(P)-binding Rossmann-like Domain"/>
    <property type="match status" value="1"/>
</dbReference>
<keyword evidence="9" id="KW-1185">Reference proteome</keyword>
<dbReference type="OrthoDB" id="256333at2759"/>
<dbReference type="OMA" id="PIYCDAP"/>
<dbReference type="InterPro" id="IPR013149">
    <property type="entry name" value="ADH-like_C"/>
</dbReference>
<feature type="non-terminal residue" evidence="8">
    <location>
        <position position="1"/>
    </location>
</feature>
<dbReference type="InterPro" id="IPR020843">
    <property type="entry name" value="ER"/>
</dbReference>
<dbReference type="PANTHER" id="PTHR42940:SF8">
    <property type="entry name" value="VACUOLAR PROTEIN SORTING-ASSOCIATED PROTEIN 11"/>
    <property type="match status" value="1"/>
</dbReference>
<dbReference type="FunFam" id="3.40.50.720:FF:000039">
    <property type="entry name" value="Alcohol dehydrogenase AdhP"/>
    <property type="match status" value="1"/>
</dbReference>
<reference evidence="8 9" key="1">
    <citation type="submission" date="2018-05" db="EMBL/GenBank/DDBJ databases">
        <title>Draft genome sequence of Scytalidium lignicola DSM 105466, a ubiquitous saprotrophic fungus.</title>
        <authorList>
            <person name="Buettner E."/>
            <person name="Gebauer A.M."/>
            <person name="Hofrichter M."/>
            <person name="Liers C."/>
            <person name="Kellner H."/>
        </authorList>
    </citation>
    <scope>NUCLEOTIDE SEQUENCE [LARGE SCALE GENOMIC DNA]</scope>
    <source>
        <strain evidence="8 9">DSM 105466</strain>
    </source>
</reference>
<evidence type="ECO:0000256" key="2">
    <source>
        <dbReference type="ARBA" id="ARBA00008072"/>
    </source>
</evidence>
<dbReference type="PANTHER" id="PTHR42940">
    <property type="entry name" value="ALCOHOL DEHYDROGENASE 1-RELATED"/>
    <property type="match status" value="1"/>
</dbReference>
<dbReference type="GO" id="GO:0005737">
    <property type="term" value="C:cytoplasm"/>
    <property type="evidence" value="ECO:0007669"/>
    <property type="project" value="TreeGrafter"/>
</dbReference>
<accession>A0A3E2HH20</accession>
<evidence type="ECO:0000259" key="7">
    <source>
        <dbReference type="SMART" id="SM00829"/>
    </source>
</evidence>
<comment type="cofactor">
    <cofactor evidence="1">
        <name>Zn(2+)</name>
        <dbReference type="ChEBI" id="CHEBI:29105"/>
    </cofactor>
</comment>
<evidence type="ECO:0000256" key="4">
    <source>
        <dbReference type="ARBA" id="ARBA00022833"/>
    </source>
</evidence>
<evidence type="ECO:0000256" key="3">
    <source>
        <dbReference type="ARBA" id="ARBA00022723"/>
    </source>
</evidence>
<dbReference type="InterPro" id="IPR011032">
    <property type="entry name" value="GroES-like_sf"/>
</dbReference>
<keyword evidence="5" id="KW-0560">Oxidoreductase</keyword>
<comment type="caution">
    <text evidence="8">The sequence shown here is derived from an EMBL/GenBank/DDBJ whole genome shotgun (WGS) entry which is preliminary data.</text>
</comment>
<keyword evidence="6" id="KW-0520">NAD</keyword>
<dbReference type="InterPro" id="IPR013154">
    <property type="entry name" value="ADH-like_N"/>
</dbReference>
<dbReference type="Proteomes" id="UP000258309">
    <property type="component" value="Unassembled WGS sequence"/>
</dbReference>
<dbReference type="SUPFAM" id="SSF50129">
    <property type="entry name" value="GroES-like"/>
    <property type="match status" value="1"/>
</dbReference>
<proteinExistence type="inferred from homology"/>
<gene>
    <name evidence="8" type="ORF">B7463_g3861</name>
</gene>
<feature type="non-terminal residue" evidence="8">
    <location>
        <position position="343"/>
    </location>
</feature>
<dbReference type="InterPro" id="IPR036291">
    <property type="entry name" value="NAD(P)-bd_dom_sf"/>
</dbReference>
<evidence type="ECO:0000313" key="8">
    <source>
        <dbReference type="EMBL" id="RFU32462.1"/>
    </source>
</evidence>
<dbReference type="GO" id="GO:0004022">
    <property type="term" value="F:alcohol dehydrogenase (NAD+) activity"/>
    <property type="evidence" value="ECO:0007669"/>
    <property type="project" value="TreeGrafter"/>
</dbReference>
<dbReference type="EMBL" id="NCSJ02000054">
    <property type="protein sequence ID" value="RFU32462.1"/>
    <property type="molecule type" value="Genomic_DNA"/>
</dbReference>
<keyword evidence="3" id="KW-0479">Metal-binding</keyword>
<protein>
    <recommendedName>
        <fullName evidence="7">Enoyl reductase (ER) domain-containing protein</fullName>
    </recommendedName>
</protein>
<dbReference type="STRING" id="5539.A0A3E2HH20"/>